<protein>
    <recommendedName>
        <fullName evidence="2">DUF397 domain-containing protein</fullName>
    </recommendedName>
</protein>
<feature type="region of interest" description="Disordered" evidence="1">
    <location>
        <begin position="1"/>
        <end position="23"/>
    </location>
</feature>
<gene>
    <name evidence="3" type="ORF">BIV23_01200</name>
</gene>
<accession>A0A1S2QPN5</accession>
<dbReference type="InterPro" id="IPR007278">
    <property type="entry name" value="DUF397"/>
</dbReference>
<evidence type="ECO:0000313" key="3">
    <source>
        <dbReference type="EMBL" id="OIK08110.1"/>
    </source>
</evidence>
<dbReference type="OrthoDB" id="3482540at2"/>
<dbReference type="EMBL" id="MLYO01000007">
    <property type="protein sequence ID" value="OIK08110.1"/>
    <property type="molecule type" value="Genomic_DNA"/>
</dbReference>
<keyword evidence="4" id="KW-1185">Reference proteome</keyword>
<dbReference type="AlphaFoldDB" id="A0A1S2QPN5"/>
<feature type="domain" description="DUF397" evidence="2">
    <location>
        <begin position="11"/>
        <end position="67"/>
    </location>
</feature>
<dbReference type="Proteomes" id="UP000179642">
    <property type="component" value="Unassembled WGS sequence"/>
</dbReference>
<sequence>MADSLDQGARNWHKSSRSATENECVECGEYPAGATADVAVRDTKRQKRGPVLGFTSQAWGSFIADIKRNDQLNGRAL</sequence>
<dbReference type="Pfam" id="PF04149">
    <property type="entry name" value="DUF397"/>
    <property type="match status" value="1"/>
</dbReference>
<comment type="caution">
    <text evidence="3">The sequence shown here is derived from an EMBL/GenBank/DDBJ whole genome shotgun (WGS) entry which is preliminary data.</text>
</comment>
<evidence type="ECO:0000313" key="4">
    <source>
        <dbReference type="Proteomes" id="UP000179642"/>
    </source>
</evidence>
<reference evidence="3 4" key="1">
    <citation type="submission" date="2016-10" db="EMBL/GenBank/DDBJ databases">
        <title>Genome sequence of Streptomyces sp. MUSC 1.</title>
        <authorList>
            <person name="Lee L.-H."/>
            <person name="Ser H.-L."/>
            <person name="Law J.W.-F."/>
        </authorList>
    </citation>
    <scope>NUCLEOTIDE SEQUENCE [LARGE SCALE GENOMIC DNA]</scope>
    <source>
        <strain evidence="3 4">MUSC 1</strain>
    </source>
</reference>
<dbReference type="RefSeq" id="WP_071378793.1">
    <property type="nucleotide sequence ID" value="NZ_MLYO01000007.1"/>
</dbReference>
<name>A0A1S2QPN5_9ACTN</name>
<proteinExistence type="predicted"/>
<evidence type="ECO:0000259" key="2">
    <source>
        <dbReference type="Pfam" id="PF04149"/>
    </source>
</evidence>
<evidence type="ECO:0000256" key="1">
    <source>
        <dbReference type="SAM" id="MobiDB-lite"/>
    </source>
</evidence>
<organism evidence="3 4">
    <name type="scientific">Streptomyces monashensis</name>
    <dbReference type="NCBI Taxonomy" id="1678012"/>
    <lineage>
        <taxon>Bacteria</taxon>
        <taxon>Bacillati</taxon>
        <taxon>Actinomycetota</taxon>
        <taxon>Actinomycetes</taxon>
        <taxon>Kitasatosporales</taxon>
        <taxon>Streptomycetaceae</taxon>
        <taxon>Streptomyces</taxon>
    </lineage>
</organism>